<proteinExistence type="predicted"/>
<comment type="caution">
    <text evidence="2">The sequence shown here is derived from an EMBL/GenBank/DDBJ whole genome shotgun (WGS) entry which is preliminary data.</text>
</comment>
<organism evidence="2 3">
    <name type="scientific">Sinanodonta woodiana</name>
    <name type="common">Chinese pond mussel</name>
    <name type="synonym">Anodonta woodiana</name>
    <dbReference type="NCBI Taxonomy" id="1069815"/>
    <lineage>
        <taxon>Eukaryota</taxon>
        <taxon>Metazoa</taxon>
        <taxon>Spiralia</taxon>
        <taxon>Lophotrochozoa</taxon>
        <taxon>Mollusca</taxon>
        <taxon>Bivalvia</taxon>
        <taxon>Autobranchia</taxon>
        <taxon>Heteroconchia</taxon>
        <taxon>Palaeoheterodonta</taxon>
        <taxon>Unionida</taxon>
        <taxon>Unionoidea</taxon>
        <taxon>Unionidae</taxon>
        <taxon>Unioninae</taxon>
        <taxon>Sinanodonta</taxon>
    </lineage>
</organism>
<keyword evidence="1" id="KW-0812">Transmembrane</keyword>
<gene>
    <name evidence="2" type="ORF">ACJMK2_009136</name>
</gene>
<name>A0ABD3VBD3_SINWO</name>
<keyword evidence="1" id="KW-0472">Membrane</keyword>
<evidence type="ECO:0000313" key="3">
    <source>
        <dbReference type="Proteomes" id="UP001634394"/>
    </source>
</evidence>
<reference evidence="2 3" key="1">
    <citation type="submission" date="2024-11" db="EMBL/GenBank/DDBJ databases">
        <title>Chromosome-level genome assembly of the freshwater bivalve Anodonta woodiana.</title>
        <authorList>
            <person name="Chen X."/>
        </authorList>
    </citation>
    <scope>NUCLEOTIDE SEQUENCE [LARGE SCALE GENOMIC DNA]</scope>
    <source>
        <strain evidence="2">MN2024</strain>
        <tissue evidence="2">Gills</tissue>
    </source>
</reference>
<evidence type="ECO:0000256" key="1">
    <source>
        <dbReference type="SAM" id="Phobius"/>
    </source>
</evidence>
<evidence type="ECO:0000313" key="2">
    <source>
        <dbReference type="EMBL" id="KAL3858887.1"/>
    </source>
</evidence>
<accession>A0ABD3VBD3</accession>
<feature type="transmembrane region" description="Helical" evidence="1">
    <location>
        <begin position="6"/>
        <end position="26"/>
    </location>
</feature>
<protein>
    <recommendedName>
        <fullName evidence="4">Secreted protein</fullName>
    </recommendedName>
</protein>
<dbReference type="AlphaFoldDB" id="A0ABD3VBD3"/>
<sequence length="122" mass="13801">MEFTLYILVIVLVIVKIIIWSCVCYTRSKRLRTARQRIIIVQSPQAAVTRQVHDQHGIIRNEHIPSIQDTYGGITNPQLATFAPPSYDDVVRTPLEAIKPPSYEQVIKEHQQIGATQGHGSK</sequence>
<dbReference type="EMBL" id="JBJQND010000012">
    <property type="protein sequence ID" value="KAL3858887.1"/>
    <property type="molecule type" value="Genomic_DNA"/>
</dbReference>
<evidence type="ECO:0008006" key="4">
    <source>
        <dbReference type="Google" id="ProtNLM"/>
    </source>
</evidence>
<keyword evidence="1" id="KW-1133">Transmembrane helix</keyword>
<keyword evidence="3" id="KW-1185">Reference proteome</keyword>
<dbReference type="Proteomes" id="UP001634394">
    <property type="component" value="Unassembled WGS sequence"/>
</dbReference>